<proteinExistence type="predicted"/>
<protein>
    <submittedName>
        <fullName evidence="1">Uncharacterized protein</fullName>
    </submittedName>
</protein>
<comment type="caution">
    <text evidence="1">The sequence shown here is derived from an EMBL/GenBank/DDBJ whole genome shotgun (WGS) entry which is preliminary data.</text>
</comment>
<gene>
    <name evidence="1" type="ORF">LCGC14_2299420</name>
</gene>
<sequence length="55" mass="5973">MKNTTGKRKAQYAAAILAAMVPMYPTDSGAYQAMMKDLMKLTVNTLYLLTSGIKG</sequence>
<dbReference type="EMBL" id="LAZR01032383">
    <property type="protein sequence ID" value="KKL51042.1"/>
    <property type="molecule type" value="Genomic_DNA"/>
</dbReference>
<organism evidence="1">
    <name type="scientific">marine sediment metagenome</name>
    <dbReference type="NCBI Taxonomy" id="412755"/>
    <lineage>
        <taxon>unclassified sequences</taxon>
        <taxon>metagenomes</taxon>
        <taxon>ecological metagenomes</taxon>
    </lineage>
</organism>
<evidence type="ECO:0000313" key="1">
    <source>
        <dbReference type="EMBL" id="KKL51042.1"/>
    </source>
</evidence>
<accession>A0A0F9FIW1</accession>
<dbReference type="AlphaFoldDB" id="A0A0F9FIW1"/>
<name>A0A0F9FIW1_9ZZZZ</name>
<reference evidence="1" key="1">
    <citation type="journal article" date="2015" name="Nature">
        <title>Complex archaea that bridge the gap between prokaryotes and eukaryotes.</title>
        <authorList>
            <person name="Spang A."/>
            <person name="Saw J.H."/>
            <person name="Jorgensen S.L."/>
            <person name="Zaremba-Niedzwiedzka K."/>
            <person name="Martijn J."/>
            <person name="Lind A.E."/>
            <person name="van Eijk R."/>
            <person name="Schleper C."/>
            <person name="Guy L."/>
            <person name="Ettema T.J."/>
        </authorList>
    </citation>
    <scope>NUCLEOTIDE SEQUENCE</scope>
</reference>